<protein>
    <submittedName>
        <fullName evidence="8">Acetyl-CoA C-acetyltransferase</fullName>
    </submittedName>
</protein>
<dbReference type="InterPro" id="IPR020616">
    <property type="entry name" value="Thiolase_N"/>
</dbReference>
<evidence type="ECO:0000313" key="9">
    <source>
        <dbReference type="Proteomes" id="UP000184932"/>
    </source>
</evidence>
<gene>
    <name evidence="8" type="ORF">SAMN05444002_0703</name>
</gene>
<dbReference type="InterPro" id="IPR020617">
    <property type="entry name" value="Thiolase_C"/>
</dbReference>
<dbReference type="Pfam" id="PF00108">
    <property type="entry name" value="Thiolase_N"/>
    <property type="match status" value="1"/>
</dbReference>
<dbReference type="EMBL" id="FSRL01000001">
    <property type="protein sequence ID" value="SIN81697.1"/>
    <property type="molecule type" value="Genomic_DNA"/>
</dbReference>
<dbReference type="NCBIfam" id="TIGR01930">
    <property type="entry name" value="AcCoA-C-Actrans"/>
    <property type="match status" value="1"/>
</dbReference>
<organism evidence="8 9">
    <name type="scientific">Vannielia litorea</name>
    <dbReference type="NCBI Taxonomy" id="1217970"/>
    <lineage>
        <taxon>Bacteria</taxon>
        <taxon>Pseudomonadati</taxon>
        <taxon>Pseudomonadota</taxon>
        <taxon>Alphaproteobacteria</taxon>
        <taxon>Rhodobacterales</taxon>
        <taxon>Paracoccaceae</taxon>
        <taxon>Vannielia</taxon>
    </lineage>
</organism>
<evidence type="ECO:0000259" key="6">
    <source>
        <dbReference type="Pfam" id="PF00108"/>
    </source>
</evidence>
<dbReference type="Proteomes" id="UP000184932">
    <property type="component" value="Unassembled WGS sequence"/>
</dbReference>
<dbReference type="PROSITE" id="PS00737">
    <property type="entry name" value="THIOLASE_2"/>
    <property type="match status" value="1"/>
</dbReference>
<comment type="similarity">
    <text evidence="1 4">Belongs to the thiolase-like superfamily. Thiolase family.</text>
</comment>
<dbReference type="STRING" id="1217970.SAMN05444002_0703"/>
<evidence type="ECO:0000256" key="3">
    <source>
        <dbReference type="ARBA" id="ARBA00023315"/>
    </source>
</evidence>
<evidence type="ECO:0000256" key="5">
    <source>
        <dbReference type="SAM" id="MobiDB-lite"/>
    </source>
</evidence>
<name>A0A1N6EFL7_9RHOB</name>
<dbReference type="OrthoDB" id="7838428at2"/>
<feature type="domain" description="Thiolase C-terminal" evidence="7">
    <location>
        <begin position="252"/>
        <end position="367"/>
    </location>
</feature>
<dbReference type="InterPro" id="IPR016039">
    <property type="entry name" value="Thiolase-like"/>
</dbReference>
<dbReference type="RefSeq" id="WP_074254857.1">
    <property type="nucleotide sequence ID" value="NZ_FSRL01000001.1"/>
</dbReference>
<keyword evidence="3 4" id="KW-0012">Acyltransferase</keyword>
<dbReference type="CDD" id="cd00751">
    <property type="entry name" value="thiolase"/>
    <property type="match status" value="1"/>
</dbReference>
<feature type="region of interest" description="Disordered" evidence="5">
    <location>
        <begin position="124"/>
        <end position="151"/>
    </location>
</feature>
<dbReference type="PIRSF" id="PIRSF000429">
    <property type="entry name" value="Ac-CoA_Ac_transf"/>
    <property type="match status" value="1"/>
</dbReference>
<evidence type="ECO:0000256" key="1">
    <source>
        <dbReference type="ARBA" id="ARBA00010982"/>
    </source>
</evidence>
<dbReference type="Gene3D" id="3.40.47.10">
    <property type="match status" value="1"/>
</dbReference>
<reference evidence="9" key="1">
    <citation type="submission" date="2016-11" db="EMBL/GenBank/DDBJ databases">
        <authorList>
            <person name="Varghese N."/>
            <person name="Submissions S."/>
        </authorList>
    </citation>
    <scope>NUCLEOTIDE SEQUENCE [LARGE SCALE GENOMIC DNA]</scope>
    <source>
        <strain evidence="9">DSM 29440</strain>
    </source>
</reference>
<dbReference type="Pfam" id="PF02803">
    <property type="entry name" value="Thiolase_C"/>
    <property type="match status" value="1"/>
</dbReference>
<keyword evidence="9" id="KW-1185">Reference proteome</keyword>
<dbReference type="PANTHER" id="PTHR18919:SF107">
    <property type="entry name" value="ACETYL-COA ACETYLTRANSFERASE, CYTOSOLIC"/>
    <property type="match status" value="1"/>
</dbReference>
<keyword evidence="2 4" id="KW-0808">Transferase</keyword>
<dbReference type="InterPro" id="IPR020613">
    <property type="entry name" value="Thiolase_CS"/>
</dbReference>
<sequence>MSRPARKAVLIAARRTPVAPRGGALSRIDAPALAAHVARACLADAGLAPADIDELILANALGAGGNPARVAALAAGLPERVGGLTIDRQCTGGLDAITLAAALVETGRARAVLAGGAESFSRRPLRMATDPDGGAPQPYLRPRFSHDPARDPDMAEAADALAIPRAAQDAYAAGSHRKALAAPSLPEIAPLGGLDADPYARTLSPRLLARAKFLAGDVTAANTAPEADAAALLLVTTEEQARALGRPAVAIGPSAMLGGDPAQPGLAPVAAIRSVLAQAQLAPGEIDQVELMEAFAAQALATLHAAELPESRTNPQGGALARGHPIGASGAILACRLFHALASPEGPRTGLAAIAAAGGLGTATLFTRL</sequence>
<accession>A0A1N6EFL7</accession>
<evidence type="ECO:0000313" key="8">
    <source>
        <dbReference type="EMBL" id="SIN81697.1"/>
    </source>
</evidence>
<evidence type="ECO:0000256" key="2">
    <source>
        <dbReference type="ARBA" id="ARBA00022679"/>
    </source>
</evidence>
<dbReference type="InterPro" id="IPR002155">
    <property type="entry name" value="Thiolase"/>
</dbReference>
<evidence type="ECO:0000259" key="7">
    <source>
        <dbReference type="Pfam" id="PF02803"/>
    </source>
</evidence>
<proteinExistence type="inferred from homology"/>
<dbReference type="AlphaFoldDB" id="A0A1N6EFL7"/>
<dbReference type="SUPFAM" id="SSF53901">
    <property type="entry name" value="Thiolase-like"/>
    <property type="match status" value="1"/>
</dbReference>
<feature type="domain" description="Thiolase N-terminal" evidence="6">
    <location>
        <begin position="9"/>
        <end position="238"/>
    </location>
</feature>
<evidence type="ECO:0000256" key="4">
    <source>
        <dbReference type="RuleBase" id="RU003557"/>
    </source>
</evidence>
<dbReference type="GO" id="GO:0003988">
    <property type="term" value="F:acetyl-CoA C-acyltransferase activity"/>
    <property type="evidence" value="ECO:0007669"/>
    <property type="project" value="UniProtKB-ARBA"/>
</dbReference>
<dbReference type="PANTHER" id="PTHR18919">
    <property type="entry name" value="ACETYL-COA C-ACYLTRANSFERASE"/>
    <property type="match status" value="1"/>
</dbReference>